<evidence type="ECO:0000313" key="3">
    <source>
        <dbReference type="EMBL" id="MBB4051835.1"/>
    </source>
</evidence>
<dbReference type="GO" id="GO:0006355">
    <property type="term" value="P:regulation of DNA-templated transcription"/>
    <property type="evidence" value="ECO:0007669"/>
    <property type="project" value="InterPro"/>
</dbReference>
<proteinExistence type="predicted"/>
<dbReference type="Pfam" id="PF05066">
    <property type="entry name" value="HARE-HTH"/>
    <property type="match status" value="1"/>
</dbReference>
<keyword evidence="4" id="KW-1185">Reference proteome</keyword>
<dbReference type="PROSITE" id="PS51913">
    <property type="entry name" value="HTH_HARE"/>
    <property type="match status" value="1"/>
</dbReference>
<feature type="domain" description="HTH HARE-type" evidence="2">
    <location>
        <begin position="2"/>
        <end position="77"/>
    </location>
</feature>
<dbReference type="AlphaFoldDB" id="A0A7W6IMT8"/>
<organism evidence="3 4">
    <name type="scientific">Devosia subaequoris</name>
    <dbReference type="NCBI Taxonomy" id="395930"/>
    <lineage>
        <taxon>Bacteria</taxon>
        <taxon>Pseudomonadati</taxon>
        <taxon>Pseudomonadota</taxon>
        <taxon>Alphaproteobacteria</taxon>
        <taxon>Hyphomicrobiales</taxon>
        <taxon>Devosiaceae</taxon>
        <taxon>Devosia</taxon>
    </lineage>
</organism>
<sequence length="303" mass="35038">MSSYLDIAQAILDLEKKPMSARQIMRRAFEFRLVPSGLYGRTQHKTLQARLSEDILLRKDRSDFFRTKPGQFFLRKYITDATLPVSYRTPIAARRRVRELVNGRVLTFRRSDVDELLGQSDTSTAKEFLGSSIGQKFLYRHFSTIPEDEVAVWSLAVMMRDQSVLGYRIGRYRDGRDDFQLKRTFVFSSAVTEEDLNLFNFNDLGIVDSAVTAIATDLDIPVGQDDNLNNVFEAQLDTVLYDHGRHSALIMLVKIDCPEWFEPTSRRLSLNNLHWIDLSQKINNVADFDPWSQRILHTLQSTY</sequence>
<dbReference type="InterPro" id="IPR007759">
    <property type="entry name" value="Asxl_HARE-HTH"/>
</dbReference>
<evidence type="ECO:0000313" key="4">
    <source>
        <dbReference type="Proteomes" id="UP000547011"/>
    </source>
</evidence>
<evidence type="ECO:0000259" key="2">
    <source>
        <dbReference type="PROSITE" id="PS51913"/>
    </source>
</evidence>
<dbReference type="RefSeq" id="WP_183310574.1">
    <property type="nucleotide sequence ID" value="NZ_JACIEW010000003.1"/>
</dbReference>
<comment type="caution">
    <text evidence="3">The sequence shown here is derived from an EMBL/GenBank/DDBJ whole genome shotgun (WGS) entry which is preliminary data.</text>
</comment>
<name>A0A7W6IMT8_9HYPH</name>
<protein>
    <recommendedName>
        <fullName evidence="2">HTH HARE-type domain-containing protein</fullName>
    </recommendedName>
</protein>
<dbReference type="Proteomes" id="UP000547011">
    <property type="component" value="Unassembled WGS sequence"/>
</dbReference>
<dbReference type="EMBL" id="JACIEW010000003">
    <property type="protein sequence ID" value="MBB4051835.1"/>
    <property type="molecule type" value="Genomic_DNA"/>
</dbReference>
<keyword evidence="1" id="KW-0804">Transcription</keyword>
<accession>A0A7W6IMT8</accession>
<evidence type="ECO:0000256" key="1">
    <source>
        <dbReference type="ARBA" id="ARBA00023163"/>
    </source>
</evidence>
<gene>
    <name evidence="3" type="ORF">GGR20_001477</name>
</gene>
<reference evidence="3 4" key="1">
    <citation type="submission" date="2020-08" db="EMBL/GenBank/DDBJ databases">
        <title>Genomic Encyclopedia of Type Strains, Phase IV (KMG-IV): sequencing the most valuable type-strain genomes for metagenomic binning, comparative biology and taxonomic classification.</title>
        <authorList>
            <person name="Goeker M."/>
        </authorList>
    </citation>
    <scope>NUCLEOTIDE SEQUENCE [LARGE SCALE GENOMIC DNA]</scope>
    <source>
        <strain evidence="3 4">DSM 23447</strain>
    </source>
</reference>